<accession>A0A2H1J5J9</accession>
<dbReference type="Proteomes" id="UP000234382">
    <property type="component" value="Unassembled WGS sequence"/>
</dbReference>
<gene>
    <name evidence="3" type="ORF">BI49514_01637</name>
</gene>
<evidence type="ECO:0000313" key="3">
    <source>
        <dbReference type="EMBL" id="SMX82654.1"/>
    </source>
</evidence>
<feature type="region of interest" description="Disordered" evidence="1">
    <location>
        <begin position="35"/>
        <end position="62"/>
    </location>
</feature>
<dbReference type="AlphaFoldDB" id="A0A2H1J5J9"/>
<evidence type="ECO:0000256" key="1">
    <source>
        <dbReference type="SAM" id="MobiDB-lite"/>
    </source>
</evidence>
<organism evidence="3 4">
    <name type="scientific">Brevibacterium iodinum ATCC 49514</name>
    <dbReference type="NCBI Taxonomy" id="1255616"/>
    <lineage>
        <taxon>Bacteria</taxon>
        <taxon>Bacillati</taxon>
        <taxon>Actinomycetota</taxon>
        <taxon>Actinomycetes</taxon>
        <taxon>Micrococcales</taxon>
        <taxon>Brevibacteriaceae</taxon>
        <taxon>Brevibacterium</taxon>
    </lineage>
</organism>
<keyword evidence="2" id="KW-0812">Transmembrane</keyword>
<name>A0A2H1J5J9_9MICO</name>
<feature type="compositionally biased region" description="Low complexity" evidence="1">
    <location>
        <begin position="35"/>
        <end position="44"/>
    </location>
</feature>
<proteinExistence type="predicted"/>
<keyword evidence="4" id="KW-1185">Reference proteome</keyword>
<reference evidence="4" key="1">
    <citation type="submission" date="2017-03" db="EMBL/GenBank/DDBJ databases">
        <authorList>
            <person name="Monnet C."/>
        </authorList>
    </citation>
    <scope>NUCLEOTIDE SEQUENCE [LARGE SCALE GENOMIC DNA]</scope>
    <source>
        <strain evidence="4">ATCC 49514</strain>
    </source>
</reference>
<sequence length="156" mass="15761">MLLGARARRAVVNRQSEKRELAAVGAGGFADAATAEPAQSTAAADRSGIDAPVGPSSIDSPAAATAGVTVTESHLGEGGKPESKGRVKFKRFLTRFGVPGASLLGPLAIPTQITSTILVSAGVKTSWILLWQGIAIIAWTTLTTLIATGSLALLGG</sequence>
<evidence type="ECO:0000313" key="4">
    <source>
        <dbReference type="Proteomes" id="UP000234382"/>
    </source>
</evidence>
<protein>
    <submittedName>
        <fullName evidence="3">Uncharacterized protein</fullName>
    </submittedName>
</protein>
<dbReference type="EMBL" id="FXYX01000009">
    <property type="protein sequence ID" value="SMX82654.1"/>
    <property type="molecule type" value="Genomic_DNA"/>
</dbReference>
<feature type="transmembrane region" description="Helical" evidence="2">
    <location>
        <begin position="129"/>
        <end position="154"/>
    </location>
</feature>
<keyword evidence="2" id="KW-1133">Transmembrane helix</keyword>
<keyword evidence="2" id="KW-0472">Membrane</keyword>
<feature type="transmembrane region" description="Helical" evidence="2">
    <location>
        <begin position="92"/>
        <end position="109"/>
    </location>
</feature>
<evidence type="ECO:0000256" key="2">
    <source>
        <dbReference type="SAM" id="Phobius"/>
    </source>
</evidence>